<dbReference type="Gene3D" id="4.10.240.10">
    <property type="entry name" value="Zn(2)-C6 fungal-type DNA-binding domain"/>
    <property type="match status" value="1"/>
</dbReference>
<dbReference type="InterPro" id="IPR036864">
    <property type="entry name" value="Zn2-C6_fun-type_DNA-bd_sf"/>
</dbReference>
<dbReference type="EMBL" id="JAZHXI010000014">
    <property type="protein sequence ID" value="KAL2064043.1"/>
    <property type="molecule type" value="Genomic_DNA"/>
</dbReference>
<dbReference type="SMART" id="SM00066">
    <property type="entry name" value="GAL4"/>
    <property type="match status" value="1"/>
</dbReference>
<evidence type="ECO:0000256" key="1">
    <source>
        <dbReference type="ARBA" id="ARBA00022723"/>
    </source>
</evidence>
<feature type="domain" description="Zn(2)-C6 fungal-type" evidence="4">
    <location>
        <begin position="98"/>
        <end position="128"/>
    </location>
</feature>
<dbReference type="InterPro" id="IPR001138">
    <property type="entry name" value="Zn2Cys6_DnaBD"/>
</dbReference>
<evidence type="ECO:0000259" key="4">
    <source>
        <dbReference type="PROSITE" id="PS50048"/>
    </source>
</evidence>
<evidence type="ECO:0000313" key="6">
    <source>
        <dbReference type="Proteomes" id="UP001595075"/>
    </source>
</evidence>
<comment type="caution">
    <text evidence="5">The sequence shown here is derived from an EMBL/GenBank/DDBJ whole genome shotgun (WGS) entry which is preliminary data.</text>
</comment>
<organism evidence="5 6">
    <name type="scientific">Oculimacula yallundae</name>
    <dbReference type="NCBI Taxonomy" id="86028"/>
    <lineage>
        <taxon>Eukaryota</taxon>
        <taxon>Fungi</taxon>
        <taxon>Dikarya</taxon>
        <taxon>Ascomycota</taxon>
        <taxon>Pezizomycotina</taxon>
        <taxon>Leotiomycetes</taxon>
        <taxon>Helotiales</taxon>
        <taxon>Ploettnerulaceae</taxon>
        <taxon>Oculimacula</taxon>
    </lineage>
</organism>
<protein>
    <recommendedName>
        <fullName evidence="4">Zn(2)-C6 fungal-type domain-containing protein</fullName>
    </recommendedName>
</protein>
<dbReference type="PANTHER" id="PTHR47431">
    <property type="entry name" value="ZN(II)2CYS6 TRANSCRIPTION FACTOR (EUROFUNG)-RELATED"/>
    <property type="match status" value="1"/>
</dbReference>
<dbReference type="PROSITE" id="PS50048">
    <property type="entry name" value="ZN2_CY6_FUNGAL_2"/>
    <property type="match status" value="1"/>
</dbReference>
<proteinExistence type="predicted"/>
<evidence type="ECO:0000256" key="3">
    <source>
        <dbReference type="SAM" id="MobiDB-lite"/>
    </source>
</evidence>
<reference evidence="5 6" key="1">
    <citation type="journal article" date="2024" name="Commun. Biol.">
        <title>Comparative genomic analysis of thermophilic fungi reveals convergent evolutionary adaptations and gene losses.</title>
        <authorList>
            <person name="Steindorff A.S."/>
            <person name="Aguilar-Pontes M.V."/>
            <person name="Robinson A.J."/>
            <person name="Andreopoulos B."/>
            <person name="LaButti K."/>
            <person name="Kuo A."/>
            <person name="Mondo S."/>
            <person name="Riley R."/>
            <person name="Otillar R."/>
            <person name="Haridas S."/>
            <person name="Lipzen A."/>
            <person name="Grimwood J."/>
            <person name="Schmutz J."/>
            <person name="Clum A."/>
            <person name="Reid I.D."/>
            <person name="Moisan M.C."/>
            <person name="Butler G."/>
            <person name="Nguyen T.T.M."/>
            <person name="Dewar K."/>
            <person name="Conant G."/>
            <person name="Drula E."/>
            <person name="Henrissat B."/>
            <person name="Hansel C."/>
            <person name="Singer S."/>
            <person name="Hutchinson M.I."/>
            <person name="de Vries R.P."/>
            <person name="Natvig D.O."/>
            <person name="Powell A.J."/>
            <person name="Tsang A."/>
            <person name="Grigoriev I.V."/>
        </authorList>
    </citation>
    <scope>NUCLEOTIDE SEQUENCE [LARGE SCALE GENOMIC DNA]</scope>
    <source>
        <strain evidence="5 6">CBS 494.80</strain>
    </source>
</reference>
<sequence length="665" mass="73019">MFIIPPQSCIATDPALYPLQLSIEQSQEEGHLFPAMDYFAMDTASQFYLDPSFSFDPGMVDFPDMDIAQMQAGISGEPIEAGSGRQSKFKSRVRASRACIACRTRHMKCDSVEPICTRCQLYDKTCVYTKSRRGGSHKAPPASEAKSSPQAQSRTPVSADRTPSIDNDCSSKTSFETGSNHRVSPGYSPLFSPIEPRSGTHEVDLISTYYEFFNNAHPVVLPRHQLQTRLRSNPASLDHLVPAMKYIGSVYLPEVSSAPYLSLAEEALSSPSLPIDGFSVQALTLFALARHCSDEYDVAEKYVERAIDIALALGMNQQSFAEDSGEGHAVLQESWRRTWWLLFTVDGLFATISHNCTHRLQNIAMDVDLPCEDAEYESGLIPIPHTFAQYDSREFSEQEITFSSLTYLLDSIRIVSHSMSIIHSAHEPGDKAVSGVDAKFVNWLMYLPACKKSIVQKDGSVDETMFFAHLVVNTDLLLLHRPTSHIPYSHLEKRSKCTPPAPLSPSRCQNQCTVKQSLAMHTAKAIDALEASIVSFALPGDNVKHSPVATCALALAVMAQVGACRWYRDCGRWEDGGLSTIGDDGGCERKKYVEGRDRVRLGLGALRAGVRVWGLARRSVGEVVGVARELLVGSEVGGGLGCDESTVGSVRGLERGCESEEMVVR</sequence>
<dbReference type="Pfam" id="PF04082">
    <property type="entry name" value="Fungal_trans"/>
    <property type="match status" value="1"/>
</dbReference>
<dbReference type="Proteomes" id="UP001595075">
    <property type="component" value="Unassembled WGS sequence"/>
</dbReference>
<feature type="region of interest" description="Disordered" evidence="3">
    <location>
        <begin position="132"/>
        <end position="181"/>
    </location>
</feature>
<evidence type="ECO:0000256" key="2">
    <source>
        <dbReference type="ARBA" id="ARBA00023242"/>
    </source>
</evidence>
<accession>A0ABR4C4N5</accession>
<evidence type="ECO:0000313" key="5">
    <source>
        <dbReference type="EMBL" id="KAL2064043.1"/>
    </source>
</evidence>
<dbReference type="InterPro" id="IPR007219">
    <property type="entry name" value="XnlR_reg_dom"/>
</dbReference>
<feature type="compositionally biased region" description="Polar residues" evidence="3">
    <location>
        <begin position="164"/>
        <end position="181"/>
    </location>
</feature>
<keyword evidence="1" id="KW-0479">Metal-binding</keyword>
<dbReference type="Pfam" id="PF00172">
    <property type="entry name" value="Zn_clus"/>
    <property type="match status" value="1"/>
</dbReference>
<dbReference type="CDD" id="cd12148">
    <property type="entry name" value="fungal_TF_MHR"/>
    <property type="match status" value="1"/>
</dbReference>
<name>A0ABR4C4N5_9HELO</name>
<dbReference type="SUPFAM" id="SSF57701">
    <property type="entry name" value="Zn2/Cys6 DNA-binding domain"/>
    <property type="match status" value="1"/>
</dbReference>
<keyword evidence="2" id="KW-0539">Nucleus</keyword>
<dbReference type="CDD" id="cd00067">
    <property type="entry name" value="GAL4"/>
    <property type="match status" value="1"/>
</dbReference>
<dbReference type="PROSITE" id="PS00463">
    <property type="entry name" value="ZN2_CY6_FUNGAL_1"/>
    <property type="match status" value="1"/>
</dbReference>
<feature type="compositionally biased region" description="Polar residues" evidence="3">
    <location>
        <begin position="145"/>
        <end position="156"/>
    </location>
</feature>
<dbReference type="PANTHER" id="PTHR47431:SF4">
    <property type="entry name" value="ZN(II)2CYS6 TRANSCRIPTION FACTOR (EUROFUNG)"/>
    <property type="match status" value="1"/>
</dbReference>
<gene>
    <name evidence="5" type="ORF">VTL71DRAFT_4537</name>
</gene>
<keyword evidence="6" id="KW-1185">Reference proteome</keyword>